<proteinExistence type="predicted"/>
<dbReference type="InterPro" id="IPR014719">
    <property type="entry name" value="Ribosomal_bL12_C/ClpS-like"/>
</dbReference>
<protein>
    <recommendedName>
        <fullName evidence="1">Adaptor protein ClpS core domain-containing protein</fullName>
    </recommendedName>
</protein>
<dbReference type="RefSeq" id="WP_171471597.1">
    <property type="nucleotide sequence ID" value="NZ_CP053452.2"/>
</dbReference>
<dbReference type="Gene3D" id="3.30.1390.10">
    <property type="match status" value="1"/>
</dbReference>
<keyword evidence="3" id="KW-1185">Reference proteome</keyword>
<dbReference type="Proteomes" id="UP000503447">
    <property type="component" value="Chromosome"/>
</dbReference>
<reference evidence="3" key="1">
    <citation type="submission" date="2020-05" db="EMBL/GenBank/DDBJ databases">
        <title>Frigoriglobus tundricola gen. nov., sp. nov., a psychrotolerant cellulolytic planctomycete of the family Gemmataceae with two divergent copies of 16S rRNA gene.</title>
        <authorList>
            <person name="Kulichevskaya I.S."/>
            <person name="Ivanova A.A."/>
            <person name="Naumoff D.G."/>
            <person name="Beletsky A.V."/>
            <person name="Rijpstra W.I.C."/>
            <person name="Sinninghe Damste J.S."/>
            <person name="Mardanov A.V."/>
            <person name="Ravin N.V."/>
            <person name="Dedysh S.N."/>
        </authorList>
    </citation>
    <scope>NUCLEOTIDE SEQUENCE [LARGE SCALE GENOMIC DNA]</scope>
    <source>
        <strain evidence="3">PL17</strain>
    </source>
</reference>
<evidence type="ECO:0000259" key="1">
    <source>
        <dbReference type="Pfam" id="PF02617"/>
    </source>
</evidence>
<organism evidence="2 3">
    <name type="scientific">Frigoriglobus tundricola</name>
    <dbReference type="NCBI Taxonomy" id="2774151"/>
    <lineage>
        <taxon>Bacteria</taxon>
        <taxon>Pseudomonadati</taxon>
        <taxon>Planctomycetota</taxon>
        <taxon>Planctomycetia</taxon>
        <taxon>Gemmatales</taxon>
        <taxon>Gemmataceae</taxon>
        <taxon>Frigoriglobus</taxon>
    </lineage>
</organism>
<dbReference type="InterPro" id="IPR003769">
    <property type="entry name" value="ClpS_core"/>
</dbReference>
<dbReference type="KEGG" id="ftj:FTUN_3478"/>
<dbReference type="GO" id="GO:0030163">
    <property type="term" value="P:protein catabolic process"/>
    <property type="evidence" value="ECO:0007669"/>
    <property type="project" value="InterPro"/>
</dbReference>
<feature type="domain" description="Adaptor protein ClpS core" evidence="1">
    <location>
        <begin position="25"/>
        <end position="89"/>
    </location>
</feature>
<evidence type="ECO:0000313" key="2">
    <source>
        <dbReference type="EMBL" id="QJW95924.1"/>
    </source>
</evidence>
<evidence type="ECO:0000313" key="3">
    <source>
        <dbReference type="Proteomes" id="UP000503447"/>
    </source>
</evidence>
<gene>
    <name evidence="2" type="ORF">FTUN_3478</name>
</gene>
<dbReference type="EMBL" id="CP053452">
    <property type="protein sequence ID" value="QJW95924.1"/>
    <property type="molecule type" value="Genomic_DNA"/>
</dbReference>
<dbReference type="AlphaFoldDB" id="A0A6M5YR42"/>
<dbReference type="Pfam" id="PF02617">
    <property type="entry name" value="ClpS"/>
    <property type="match status" value="1"/>
</dbReference>
<sequence>MSIRPPSRRNDRPNLLAHGGSFPARRFKVVLHKATNTDLMFVARVVMELTRFGSAEAEYRMWEAHHRGRSLVLVTHLERAELFVEQFADRGLPASIEPA</sequence>
<dbReference type="SUPFAM" id="SSF54736">
    <property type="entry name" value="ClpS-like"/>
    <property type="match status" value="1"/>
</dbReference>
<name>A0A6M5YR42_9BACT</name>
<accession>A0A6M5YR42</accession>